<evidence type="ECO:0000256" key="6">
    <source>
        <dbReference type="ARBA" id="ARBA00022801"/>
    </source>
</evidence>
<dbReference type="PROSITE" id="PS51409">
    <property type="entry name" value="ARGINASE_2"/>
    <property type="match status" value="1"/>
</dbReference>
<dbReference type="GO" id="GO:0005829">
    <property type="term" value="C:cytosol"/>
    <property type="evidence" value="ECO:0007669"/>
    <property type="project" value="TreeGrafter"/>
</dbReference>
<dbReference type="Proteomes" id="UP000093510">
    <property type="component" value="Unassembled WGS sequence"/>
</dbReference>
<evidence type="ECO:0000256" key="4">
    <source>
        <dbReference type="ARBA" id="ARBA00022503"/>
    </source>
</evidence>
<dbReference type="EMBL" id="LVEP01000064">
    <property type="protein sequence ID" value="OCB70222.1"/>
    <property type="molecule type" value="Genomic_DNA"/>
</dbReference>
<dbReference type="EC" id="3.5.3.1" evidence="2 8"/>
<organism evidence="11 12">
    <name type="scientific">Flavobacterium crassostreae</name>
    <dbReference type="NCBI Taxonomy" id="1763534"/>
    <lineage>
        <taxon>Bacteria</taxon>
        <taxon>Pseudomonadati</taxon>
        <taxon>Bacteroidota</taxon>
        <taxon>Flavobacteriia</taxon>
        <taxon>Flavobacteriales</taxon>
        <taxon>Flavobacteriaceae</taxon>
        <taxon>Flavobacterium</taxon>
    </lineage>
</organism>
<dbReference type="Gene3D" id="3.40.800.10">
    <property type="entry name" value="Ureohydrolase domain"/>
    <property type="match status" value="1"/>
</dbReference>
<evidence type="ECO:0000313" key="11">
    <source>
        <dbReference type="EMBL" id="OCB70222.1"/>
    </source>
</evidence>
<keyword evidence="6 10" id="KW-0378">Hydrolase</keyword>
<keyword evidence="4 10" id="KW-0056">Arginine metabolism</keyword>
<keyword evidence="12" id="KW-1185">Reference proteome</keyword>
<dbReference type="InterPro" id="IPR006035">
    <property type="entry name" value="Ureohydrolase"/>
</dbReference>
<comment type="catalytic activity">
    <reaction evidence="10">
        <text>L-arginine + H2O = urea + L-ornithine</text>
        <dbReference type="Rhea" id="RHEA:20569"/>
        <dbReference type="ChEBI" id="CHEBI:15377"/>
        <dbReference type="ChEBI" id="CHEBI:16199"/>
        <dbReference type="ChEBI" id="CHEBI:32682"/>
        <dbReference type="ChEBI" id="CHEBI:46911"/>
        <dbReference type="EC" id="3.5.3.1"/>
    </reaction>
</comment>
<dbReference type="AlphaFoldDB" id="A0A1B9DKJ3"/>
<gene>
    <name evidence="11" type="ORF">LPBF_12320</name>
</gene>
<sequence length="320" mass="35498">MERAIKLIKNRSDIGAGTRGSDLGIDAIEIAAINKKSDYFNRFPFEDVKTHNESIYDKNKNTFAKRIEHVVEQCTRVSYAVKNNLENNFFPLVLSGDHSSALGTISGIKAVYPTKTLGVIWIDAHADLHSPYTSPSGNIHGMPLAAALNEDNLDCKVNTVAPETELHWQSMKNIGVKGPKIKPENLIYFGVRDTEEAEDKQIEKLKIKNYKVDEVRYRGLQTCVAEALSKLAGCDLIYVSFDVDSMDCDMISYGTGTPVSKGFDQHEIVAIINQIIATKKVACLEVVEVNPLLDTKGNKMAETAFEVLEKVTDTIDVWIA</sequence>
<reference evidence="11 12" key="1">
    <citation type="submission" date="2016-03" db="EMBL/GenBank/DDBJ databases">
        <authorList>
            <person name="Ploux O."/>
        </authorList>
    </citation>
    <scope>NUCLEOTIDE SEQUENCE [LARGE SCALE GENOMIC DNA]</scope>
    <source>
        <strain evidence="11 12">LPB0076</strain>
    </source>
</reference>
<dbReference type="RefSeq" id="WP_066337036.1">
    <property type="nucleotide sequence ID" value="NZ_CP017688.1"/>
</dbReference>
<dbReference type="InterPro" id="IPR023696">
    <property type="entry name" value="Ureohydrolase_dom_sf"/>
</dbReference>
<evidence type="ECO:0000256" key="1">
    <source>
        <dbReference type="ARBA" id="ARBA00005098"/>
    </source>
</evidence>
<dbReference type="OrthoDB" id="9788689at2"/>
<evidence type="ECO:0000313" key="12">
    <source>
        <dbReference type="Proteomes" id="UP000093510"/>
    </source>
</evidence>
<evidence type="ECO:0000256" key="8">
    <source>
        <dbReference type="NCBIfam" id="TIGR01229"/>
    </source>
</evidence>
<dbReference type="CDD" id="cd09989">
    <property type="entry name" value="Arginase"/>
    <property type="match status" value="1"/>
</dbReference>
<dbReference type="GO" id="GO:0004053">
    <property type="term" value="F:arginase activity"/>
    <property type="evidence" value="ECO:0007669"/>
    <property type="project" value="UniProtKB-UniRule"/>
</dbReference>
<dbReference type="GO" id="GO:0030145">
    <property type="term" value="F:manganese ion binding"/>
    <property type="evidence" value="ECO:0007669"/>
    <property type="project" value="TreeGrafter"/>
</dbReference>
<dbReference type="PANTHER" id="PTHR43782:SF3">
    <property type="entry name" value="ARGINASE"/>
    <property type="match status" value="1"/>
</dbReference>
<keyword evidence="5 10" id="KW-0479">Metal-binding</keyword>
<dbReference type="STRING" id="1763534.GCA_001831475_01534"/>
<dbReference type="Pfam" id="PF00491">
    <property type="entry name" value="Arginase"/>
    <property type="match status" value="1"/>
</dbReference>
<evidence type="ECO:0000256" key="7">
    <source>
        <dbReference type="ARBA" id="ARBA00023211"/>
    </source>
</evidence>
<keyword evidence="7 10" id="KW-0464">Manganese</keyword>
<dbReference type="InterPro" id="IPR014033">
    <property type="entry name" value="Arginase"/>
</dbReference>
<comment type="pathway">
    <text evidence="1">Nitrogen metabolism; urea cycle; L-ornithine and urea from L-arginine: step 1/1.</text>
</comment>
<dbReference type="PRINTS" id="PR00116">
    <property type="entry name" value="ARGINASE"/>
</dbReference>
<comment type="similarity">
    <text evidence="9 10">Belongs to the arginase family.</text>
</comment>
<dbReference type="NCBIfam" id="TIGR01229">
    <property type="entry name" value="rocF_arginase"/>
    <property type="match status" value="1"/>
</dbReference>
<dbReference type="SUPFAM" id="SSF52768">
    <property type="entry name" value="Arginase/deacetylase"/>
    <property type="match status" value="1"/>
</dbReference>
<name>A0A1B9DKJ3_9FLAO</name>
<evidence type="ECO:0000256" key="9">
    <source>
        <dbReference type="PROSITE-ProRule" id="PRU00742"/>
    </source>
</evidence>
<evidence type="ECO:0000256" key="3">
    <source>
        <dbReference type="ARBA" id="ARBA00018123"/>
    </source>
</evidence>
<evidence type="ECO:0000256" key="5">
    <source>
        <dbReference type="ARBA" id="ARBA00022723"/>
    </source>
</evidence>
<evidence type="ECO:0000256" key="2">
    <source>
        <dbReference type="ARBA" id="ARBA00012168"/>
    </source>
</evidence>
<comment type="cofactor">
    <cofactor evidence="10">
        <name>Mn(2+)</name>
        <dbReference type="ChEBI" id="CHEBI:29035"/>
    </cofactor>
    <text evidence="10">Binds 2 manganese ions per subunit.</text>
</comment>
<dbReference type="GO" id="GO:0006525">
    <property type="term" value="P:arginine metabolic process"/>
    <property type="evidence" value="ECO:0007669"/>
    <property type="project" value="UniProtKB-KW"/>
</dbReference>
<comment type="caution">
    <text evidence="11">The sequence shown here is derived from an EMBL/GenBank/DDBJ whole genome shotgun (WGS) entry which is preliminary data.</text>
</comment>
<proteinExistence type="inferred from homology"/>
<accession>A0A1B9DKJ3</accession>
<evidence type="ECO:0000256" key="10">
    <source>
        <dbReference type="RuleBase" id="RU361159"/>
    </source>
</evidence>
<dbReference type="PANTHER" id="PTHR43782">
    <property type="entry name" value="ARGINASE"/>
    <property type="match status" value="1"/>
</dbReference>
<protein>
    <recommendedName>
        <fullName evidence="3 8">Arginase</fullName>
        <ecNumber evidence="2 8">3.5.3.1</ecNumber>
    </recommendedName>
</protein>